<dbReference type="Pfam" id="PF01408">
    <property type="entry name" value="GFO_IDH_MocA"/>
    <property type="match status" value="1"/>
</dbReference>
<dbReference type="SUPFAM" id="SSF51735">
    <property type="entry name" value="NAD(P)-binding Rossmann-fold domains"/>
    <property type="match status" value="1"/>
</dbReference>
<evidence type="ECO:0000259" key="4">
    <source>
        <dbReference type="Pfam" id="PF22725"/>
    </source>
</evidence>
<protein>
    <submittedName>
        <fullName evidence="5">Gfo/Idh/MocA family oxidoreductase</fullName>
    </submittedName>
</protein>
<dbReference type="InterPro" id="IPR000683">
    <property type="entry name" value="Gfo/Idh/MocA-like_OxRdtase_N"/>
</dbReference>
<dbReference type="Gene3D" id="3.40.50.720">
    <property type="entry name" value="NAD(P)-binding Rossmann-like Domain"/>
    <property type="match status" value="1"/>
</dbReference>
<sequence length="334" mass="35165">MTTPAPPRRADPLRWGILGTGDIASSFVTDLARLDDHVVASVGSRSATAADAFGERHGLPRRHGSYAALVEDDGVDVVYVATPHPFHRENALLAIAAGKHVLVEKPFALNATQGREVFAAARARGVFVMEAMWTRFLPWVVDLLDLVVAGTLGELTAVSAEFGVLFAPDPSSRLMAPELGGGSLLDLGVYPLSFACLLLGAPETLTAVSVPTATGVDAHTSVLMTHAGGTQALVSSSMIAAHANRATVVGTQGRVEVDPPFFTAGGFDLTVGGTTSRREHPDDGTGLRHQAVEVARCVRTGLTESPHRTHADTLVVLDAMDDVRRQIGLLYPGE</sequence>
<dbReference type="RefSeq" id="WP_265382275.1">
    <property type="nucleotide sequence ID" value="NZ_CP110615.1"/>
</dbReference>
<evidence type="ECO:0000313" key="6">
    <source>
        <dbReference type="Proteomes" id="UP001164965"/>
    </source>
</evidence>
<dbReference type="InterPro" id="IPR050984">
    <property type="entry name" value="Gfo/Idh/MocA_domain"/>
</dbReference>
<dbReference type="InterPro" id="IPR036291">
    <property type="entry name" value="NAD(P)-bd_dom_sf"/>
</dbReference>
<keyword evidence="6" id="KW-1185">Reference proteome</keyword>
<dbReference type="Gene3D" id="3.30.360.10">
    <property type="entry name" value="Dihydrodipicolinate Reductase, domain 2"/>
    <property type="match status" value="1"/>
</dbReference>
<feature type="domain" description="GFO/IDH/MocA-like oxidoreductase" evidence="4">
    <location>
        <begin position="145"/>
        <end position="256"/>
    </location>
</feature>
<evidence type="ECO:0000256" key="2">
    <source>
        <dbReference type="ARBA" id="ARBA00023002"/>
    </source>
</evidence>
<evidence type="ECO:0000313" key="5">
    <source>
        <dbReference type="EMBL" id="UZJ24168.1"/>
    </source>
</evidence>
<proteinExistence type="inferred from homology"/>
<name>A0ABY6NXZ9_9NOCA</name>
<dbReference type="PANTHER" id="PTHR22604">
    <property type="entry name" value="OXIDOREDUCTASES"/>
    <property type="match status" value="1"/>
</dbReference>
<dbReference type="PANTHER" id="PTHR22604:SF105">
    <property type="entry name" value="TRANS-1,2-DIHYDROBENZENE-1,2-DIOL DEHYDROGENASE"/>
    <property type="match status" value="1"/>
</dbReference>
<dbReference type="InterPro" id="IPR055170">
    <property type="entry name" value="GFO_IDH_MocA-like_dom"/>
</dbReference>
<dbReference type="SUPFAM" id="SSF55347">
    <property type="entry name" value="Glyceraldehyde-3-phosphate dehydrogenase-like, C-terminal domain"/>
    <property type="match status" value="1"/>
</dbReference>
<dbReference type="Pfam" id="PF22725">
    <property type="entry name" value="GFO_IDH_MocA_C3"/>
    <property type="match status" value="1"/>
</dbReference>
<evidence type="ECO:0000256" key="1">
    <source>
        <dbReference type="ARBA" id="ARBA00010928"/>
    </source>
</evidence>
<dbReference type="EMBL" id="CP110615">
    <property type="protein sequence ID" value="UZJ24168.1"/>
    <property type="molecule type" value="Genomic_DNA"/>
</dbReference>
<dbReference type="Proteomes" id="UP001164965">
    <property type="component" value="Chromosome"/>
</dbReference>
<gene>
    <name evidence="5" type="ORF">RHODO2019_13515</name>
</gene>
<reference evidence="5" key="1">
    <citation type="submission" date="2022-10" db="EMBL/GenBank/DDBJ databases">
        <title>Rhodococcus sp.75.</title>
        <authorList>
            <person name="Sun M."/>
        </authorList>
    </citation>
    <scope>NUCLEOTIDE SEQUENCE</scope>
    <source>
        <strain evidence="5">75</strain>
    </source>
</reference>
<evidence type="ECO:0000259" key="3">
    <source>
        <dbReference type="Pfam" id="PF01408"/>
    </source>
</evidence>
<keyword evidence="2" id="KW-0560">Oxidoreductase</keyword>
<feature type="domain" description="Gfo/Idh/MocA-like oxidoreductase N-terminal" evidence="3">
    <location>
        <begin position="13"/>
        <end position="130"/>
    </location>
</feature>
<comment type="similarity">
    <text evidence="1">Belongs to the Gfo/Idh/MocA family.</text>
</comment>
<accession>A0ABY6NXZ9</accession>
<organism evidence="5 6">
    <name type="scientific">Rhodococcus antarcticus</name>
    <dbReference type="NCBI Taxonomy" id="2987751"/>
    <lineage>
        <taxon>Bacteria</taxon>
        <taxon>Bacillati</taxon>
        <taxon>Actinomycetota</taxon>
        <taxon>Actinomycetes</taxon>
        <taxon>Mycobacteriales</taxon>
        <taxon>Nocardiaceae</taxon>
        <taxon>Rhodococcus</taxon>
    </lineage>
</organism>